<dbReference type="SMART" id="SM00354">
    <property type="entry name" value="HTH_LACI"/>
    <property type="match status" value="1"/>
</dbReference>
<keyword evidence="2" id="KW-0238">DNA-binding</keyword>
<dbReference type="CDD" id="cd01392">
    <property type="entry name" value="HTH_LacI"/>
    <property type="match status" value="1"/>
</dbReference>
<gene>
    <name evidence="5" type="ORF">EV380_0388</name>
</gene>
<sequence length="355" mass="37137">MVSFVKSSDRHPLAAESPPTLDEVAAAAGVSRSTASRALNGGLRVSPAAQSAVDAAAKVLGYSPNRAARSLVTRRTDSIALVIPEPDERVLSDPFIGATLRGISAALGPSNKQLVLLIARPDESGARIGTYLHSGQVDGAVIVSHHRRDRLEDAVLGSRLPAVFVGRPSHDEDSLHYTDVDSVAGGRLGTEHLISLGRRRIAHIAGPQDMTAGKDRASGWRAALQAAGLPSDLYGQGDFTTASGQEAMDRLLRIEPEIDAVFAASDLMAVGALAALRDHGKSVPGDVAVIGFDDLGGAANASPPLSTVRNPVVEMASSAVERLLGLLDDEAALPEKPAPVVFFPELVERDSTRVR</sequence>
<dbReference type="PROSITE" id="PS00356">
    <property type="entry name" value="HTH_LACI_1"/>
    <property type="match status" value="1"/>
</dbReference>
<dbReference type="GO" id="GO:0003700">
    <property type="term" value="F:DNA-binding transcription factor activity"/>
    <property type="evidence" value="ECO:0007669"/>
    <property type="project" value="TreeGrafter"/>
</dbReference>
<dbReference type="PROSITE" id="PS50932">
    <property type="entry name" value="HTH_LACI_2"/>
    <property type="match status" value="1"/>
</dbReference>
<keyword evidence="3" id="KW-0804">Transcription</keyword>
<accession>A0A4Q8ABD7</accession>
<dbReference type="GO" id="GO:0000976">
    <property type="term" value="F:transcription cis-regulatory region binding"/>
    <property type="evidence" value="ECO:0007669"/>
    <property type="project" value="TreeGrafter"/>
</dbReference>
<evidence type="ECO:0000256" key="1">
    <source>
        <dbReference type="ARBA" id="ARBA00023015"/>
    </source>
</evidence>
<evidence type="ECO:0000313" key="5">
    <source>
        <dbReference type="EMBL" id="RZU60839.1"/>
    </source>
</evidence>
<dbReference type="InterPro" id="IPR028082">
    <property type="entry name" value="Peripla_BP_I"/>
</dbReference>
<dbReference type="Pfam" id="PF00356">
    <property type="entry name" value="LacI"/>
    <property type="match status" value="1"/>
</dbReference>
<dbReference type="SUPFAM" id="SSF47413">
    <property type="entry name" value="lambda repressor-like DNA-binding domains"/>
    <property type="match status" value="1"/>
</dbReference>
<dbReference type="InterPro" id="IPR046335">
    <property type="entry name" value="LacI/GalR-like_sensor"/>
</dbReference>
<comment type="caution">
    <text evidence="5">The sequence shown here is derived from an EMBL/GenBank/DDBJ whole genome shotgun (WGS) entry which is preliminary data.</text>
</comment>
<dbReference type="EMBL" id="SHLA01000001">
    <property type="protein sequence ID" value="RZU60839.1"/>
    <property type="molecule type" value="Genomic_DNA"/>
</dbReference>
<dbReference type="PANTHER" id="PTHR30146:SF109">
    <property type="entry name" value="HTH-TYPE TRANSCRIPTIONAL REGULATOR GALS"/>
    <property type="match status" value="1"/>
</dbReference>
<dbReference type="InterPro" id="IPR010982">
    <property type="entry name" value="Lambda_DNA-bd_dom_sf"/>
</dbReference>
<dbReference type="SUPFAM" id="SSF53822">
    <property type="entry name" value="Periplasmic binding protein-like I"/>
    <property type="match status" value="1"/>
</dbReference>
<dbReference type="Pfam" id="PF13377">
    <property type="entry name" value="Peripla_BP_3"/>
    <property type="match status" value="1"/>
</dbReference>
<dbReference type="Gene3D" id="1.10.260.40">
    <property type="entry name" value="lambda repressor-like DNA-binding domains"/>
    <property type="match status" value="1"/>
</dbReference>
<dbReference type="AlphaFoldDB" id="A0A4Q8ABD7"/>
<dbReference type="Proteomes" id="UP000292685">
    <property type="component" value="Unassembled WGS sequence"/>
</dbReference>
<feature type="domain" description="HTH lacI-type" evidence="4">
    <location>
        <begin position="19"/>
        <end position="73"/>
    </location>
</feature>
<keyword evidence="6" id="KW-1185">Reference proteome</keyword>
<evidence type="ECO:0000259" key="4">
    <source>
        <dbReference type="PROSITE" id="PS50932"/>
    </source>
</evidence>
<keyword evidence="1" id="KW-0805">Transcription regulation</keyword>
<evidence type="ECO:0000256" key="3">
    <source>
        <dbReference type="ARBA" id="ARBA00023163"/>
    </source>
</evidence>
<protein>
    <submittedName>
        <fullName evidence="5">LacI family transcriptional regulator</fullName>
    </submittedName>
</protein>
<dbReference type="CDD" id="cd06267">
    <property type="entry name" value="PBP1_LacI_sugar_binding-like"/>
    <property type="match status" value="1"/>
</dbReference>
<dbReference type="OrthoDB" id="4268837at2"/>
<name>A0A4Q8ABD7_9MICC</name>
<evidence type="ECO:0000256" key="2">
    <source>
        <dbReference type="ARBA" id="ARBA00023125"/>
    </source>
</evidence>
<dbReference type="InterPro" id="IPR000843">
    <property type="entry name" value="HTH_LacI"/>
</dbReference>
<dbReference type="PANTHER" id="PTHR30146">
    <property type="entry name" value="LACI-RELATED TRANSCRIPTIONAL REPRESSOR"/>
    <property type="match status" value="1"/>
</dbReference>
<organism evidence="5 6">
    <name type="scientific">Zhihengliuella halotolerans</name>
    <dbReference type="NCBI Taxonomy" id="370736"/>
    <lineage>
        <taxon>Bacteria</taxon>
        <taxon>Bacillati</taxon>
        <taxon>Actinomycetota</taxon>
        <taxon>Actinomycetes</taxon>
        <taxon>Micrococcales</taxon>
        <taxon>Micrococcaceae</taxon>
        <taxon>Zhihengliuella</taxon>
    </lineage>
</organism>
<dbReference type="Gene3D" id="3.40.50.2300">
    <property type="match status" value="2"/>
</dbReference>
<reference evidence="5 6" key="1">
    <citation type="submission" date="2019-02" db="EMBL/GenBank/DDBJ databases">
        <title>Sequencing the genomes of 1000 actinobacteria strains.</title>
        <authorList>
            <person name="Klenk H.-P."/>
        </authorList>
    </citation>
    <scope>NUCLEOTIDE SEQUENCE [LARGE SCALE GENOMIC DNA]</scope>
    <source>
        <strain evidence="5 6">DSM 17364</strain>
    </source>
</reference>
<proteinExistence type="predicted"/>
<evidence type="ECO:0000313" key="6">
    <source>
        <dbReference type="Proteomes" id="UP000292685"/>
    </source>
</evidence>